<evidence type="ECO:0000313" key="4">
    <source>
        <dbReference type="EMBL" id="OHW61839.1"/>
    </source>
</evidence>
<evidence type="ECO:0000256" key="2">
    <source>
        <dbReference type="SAM" id="Coils"/>
    </source>
</evidence>
<feature type="coiled-coil region" evidence="2">
    <location>
        <begin position="7"/>
        <end position="38"/>
    </location>
</feature>
<keyword evidence="4" id="KW-0808">Transferase</keyword>
<dbReference type="InterPro" id="IPR050267">
    <property type="entry name" value="Anti-sigma-factor_SerPK"/>
</dbReference>
<evidence type="ECO:0000259" key="3">
    <source>
        <dbReference type="Pfam" id="PF13581"/>
    </source>
</evidence>
<gene>
    <name evidence="4" type="primary">spoIIAB</name>
    <name evidence="4" type="ORF">EUAN_18420</name>
</gene>
<comment type="caution">
    <text evidence="4">The sequence shown here is derived from an EMBL/GenBank/DDBJ whole genome shotgun (WGS) entry which is preliminary data.</text>
</comment>
<organism evidence="4 5">
    <name type="scientific">Andreesenia angusta</name>
    <dbReference type="NCBI Taxonomy" id="39480"/>
    <lineage>
        <taxon>Bacteria</taxon>
        <taxon>Bacillati</taxon>
        <taxon>Bacillota</taxon>
        <taxon>Tissierellia</taxon>
        <taxon>Tissierellales</taxon>
        <taxon>Gottschalkiaceae</taxon>
        <taxon>Andreesenia</taxon>
    </lineage>
</organism>
<dbReference type="CDD" id="cd16936">
    <property type="entry name" value="HATPase_RsbW-like"/>
    <property type="match status" value="1"/>
</dbReference>
<dbReference type="AlphaFoldDB" id="A0A1S1V7Z8"/>
<dbReference type="InterPro" id="IPR003594">
    <property type="entry name" value="HATPase_dom"/>
</dbReference>
<sequence>MLKYEKILKIKSDLDDVKNNLEDIVEQLNKLLKNEDLMFDLRLILNELVVNGVIHGNKLDENKKVELRVLIEDNNIQIKVMDEGHGFEYDRDSYDPLDMKSSGRGLFIVDGLSDELSISDEGVSVVKYLS</sequence>
<dbReference type="PANTHER" id="PTHR35526">
    <property type="entry name" value="ANTI-SIGMA-F FACTOR RSBW-RELATED"/>
    <property type="match status" value="1"/>
</dbReference>
<dbReference type="EC" id="2.7.11.1" evidence="4"/>
<name>A0A1S1V7Z8_9FIRM</name>
<dbReference type="EMBL" id="MKIE01000007">
    <property type="protein sequence ID" value="OHW61839.1"/>
    <property type="molecule type" value="Genomic_DNA"/>
</dbReference>
<dbReference type="STRING" id="39480.EUAN_18420"/>
<dbReference type="Gene3D" id="3.30.565.10">
    <property type="entry name" value="Histidine kinase-like ATPase, C-terminal domain"/>
    <property type="match status" value="1"/>
</dbReference>
<dbReference type="InterPro" id="IPR036890">
    <property type="entry name" value="HATPase_C_sf"/>
</dbReference>
<dbReference type="SUPFAM" id="SSF55874">
    <property type="entry name" value="ATPase domain of HSP90 chaperone/DNA topoisomerase II/histidine kinase"/>
    <property type="match status" value="1"/>
</dbReference>
<keyword evidence="1" id="KW-0418">Kinase</keyword>
<dbReference type="PANTHER" id="PTHR35526:SF3">
    <property type="entry name" value="ANTI-SIGMA-F FACTOR RSBW"/>
    <property type="match status" value="1"/>
</dbReference>
<reference evidence="4 5" key="1">
    <citation type="submission" date="2016-09" db="EMBL/GenBank/DDBJ databases">
        <title>Genome sequence of Eubacterium angustum.</title>
        <authorList>
            <person name="Poehlein A."/>
            <person name="Daniel R."/>
        </authorList>
    </citation>
    <scope>NUCLEOTIDE SEQUENCE [LARGE SCALE GENOMIC DNA]</scope>
    <source>
        <strain evidence="4 5">DSM 1989</strain>
    </source>
</reference>
<feature type="domain" description="Histidine kinase/HSP90-like ATPase" evidence="3">
    <location>
        <begin position="12"/>
        <end position="125"/>
    </location>
</feature>
<evidence type="ECO:0000313" key="5">
    <source>
        <dbReference type="Proteomes" id="UP000180254"/>
    </source>
</evidence>
<dbReference type="Proteomes" id="UP000180254">
    <property type="component" value="Unassembled WGS sequence"/>
</dbReference>
<proteinExistence type="predicted"/>
<keyword evidence="1" id="KW-0723">Serine/threonine-protein kinase</keyword>
<accession>A0A1S1V7Z8</accession>
<protein>
    <submittedName>
        <fullName evidence="4">Anti-sigma F factor</fullName>
        <ecNumber evidence="4">2.7.11.1</ecNumber>
    </submittedName>
</protein>
<keyword evidence="5" id="KW-1185">Reference proteome</keyword>
<dbReference type="RefSeq" id="WP_071063866.1">
    <property type="nucleotide sequence ID" value="NZ_MKIE01000007.1"/>
</dbReference>
<keyword evidence="2" id="KW-0175">Coiled coil</keyword>
<dbReference type="Pfam" id="PF13581">
    <property type="entry name" value="HATPase_c_2"/>
    <property type="match status" value="1"/>
</dbReference>
<dbReference type="GO" id="GO:0004674">
    <property type="term" value="F:protein serine/threonine kinase activity"/>
    <property type="evidence" value="ECO:0007669"/>
    <property type="project" value="UniProtKB-KW"/>
</dbReference>
<evidence type="ECO:0000256" key="1">
    <source>
        <dbReference type="ARBA" id="ARBA00022527"/>
    </source>
</evidence>